<protein>
    <recommendedName>
        <fullName evidence="3">Lipoprotein</fullName>
    </recommendedName>
</protein>
<dbReference type="Proteomes" id="UP000045051">
    <property type="component" value="Unassembled WGS sequence"/>
</dbReference>
<name>A0A0B7I3N1_9FLAO</name>
<evidence type="ECO:0000313" key="2">
    <source>
        <dbReference type="Proteomes" id="UP000045051"/>
    </source>
</evidence>
<reference evidence="1 2" key="1">
    <citation type="submission" date="2015-01" db="EMBL/GenBank/DDBJ databases">
        <authorList>
            <person name="Xiang T."/>
            <person name="Song Y."/>
            <person name="Huang L."/>
            <person name="Wang B."/>
            <person name="Wu P."/>
        </authorList>
    </citation>
    <scope>NUCLEOTIDE SEQUENCE [LARGE SCALE GENOMIC DNA]</scope>
    <source>
        <strain evidence="1 2">CcD38</strain>
    </source>
</reference>
<dbReference type="PROSITE" id="PS51257">
    <property type="entry name" value="PROKAR_LIPOPROTEIN"/>
    <property type="match status" value="1"/>
</dbReference>
<dbReference type="AlphaFoldDB" id="A0A0B7I3N1"/>
<dbReference type="RefSeq" id="WP_042343999.1">
    <property type="nucleotide sequence ID" value="NZ_CDOI01000134.1"/>
</dbReference>
<accession>A0A0B7I3N1</accession>
<evidence type="ECO:0008006" key="3">
    <source>
        <dbReference type="Google" id="ProtNLM"/>
    </source>
</evidence>
<evidence type="ECO:0000313" key="1">
    <source>
        <dbReference type="EMBL" id="CEN45374.1"/>
    </source>
</evidence>
<organism evidence="1 2">
    <name type="scientific">Capnocytophaga canis</name>
    <dbReference type="NCBI Taxonomy" id="1848903"/>
    <lineage>
        <taxon>Bacteria</taxon>
        <taxon>Pseudomonadati</taxon>
        <taxon>Bacteroidota</taxon>
        <taxon>Flavobacteriia</taxon>
        <taxon>Flavobacteriales</taxon>
        <taxon>Flavobacteriaceae</taxon>
        <taxon>Capnocytophaga</taxon>
    </lineage>
</organism>
<gene>
    <name evidence="1" type="ORF">CCAND38_240013</name>
</gene>
<keyword evidence="2" id="KW-1185">Reference proteome</keyword>
<proteinExistence type="predicted"/>
<sequence length="164" mass="19164">MKKLKLYIFLVLIGFVACKKDSSLEEKKKRCSPPPADLRLIIQENENLPYSFYDLAHRNFEKDISIFLQKDSLLIKDIAEVALYKGNIVVFAWEKNVVEYIYTGKEVRFLIRQAEKTDTLRIKGYIENHCGFVGKLKEIYFNDVELAFREKGNYIVAFPKNDAI</sequence>
<dbReference type="EMBL" id="CDOI01000134">
    <property type="protein sequence ID" value="CEN45374.1"/>
    <property type="molecule type" value="Genomic_DNA"/>
</dbReference>